<gene>
    <name evidence="1" type="ORF">OOU_Y34scaffold00552g54</name>
</gene>
<dbReference type="AlphaFoldDB" id="A0AA97NXJ6"/>
<dbReference type="Proteomes" id="UP000011086">
    <property type="component" value="Unassembled WGS sequence"/>
</dbReference>
<evidence type="ECO:0000313" key="1">
    <source>
        <dbReference type="EMBL" id="ELQ38099.1"/>
    </source>
</evidence>
<protein>
    <submittedName>
        <fullName evidence="1">Uncharacterized protein</fullName>
    </submittedName>
</protein>
<proteinExistence type="predicted"/>
<sequence length="100" mass="11412">MVPIGTAASSVFDKYLGSKRLLRDVQISSFHSKWLEGRTGLYILATPSWKHCCPRRHSGEENSCNEMEERHITAALAKPNVRLFIHRTCICCRLQKSIKP</sequence>
<organism evidence="1">
    <name type="scientific">Pyricularia oryzae (strain Y34)</name>
    <name type="common">Rice blast fungus</name>
    <name type="synonym">Magnaporthe oryzae</name>
    <dbReference type="NCBI Taxonomy" id="1143189"/>
    <lineage>
        <taxon>Eukaryota</taxon>
        <taxon>Fungi</taxon>
        <taxon>Dikarya</taxon>
        <taxon>Ascomycota</taxon>
        <taxon>Pezizomycotina</taxon>
        <taxon>Sordariomycetes</taxon>
        <taxon>Sordariomycetidae</taxon>
        <taxon>Magnaporthales</taxon>
        <taxon>Pyriculariaceae</taxon>
        <taxon>Pyricularia</taxon>
    </lineage>
</organism>
<name>A0AA97NXJ6_PYRO3</name>
<accession>A0AA97NXJ6</accession>
<dbReference type="EMBL" id="JH793052">
    <property type="protein sequence ID" value="ELQ38099.1"/>
    <property type="molecule type" value="Genomic_DNA"/>
</dbReference>
<reference evidence="1" key="1">
    <citation type="journal article" date="2012" name="PLoS Genet.">
        <title>Comparative analysis of the genomes of two field isolates of the rice blast fungus Magnaporthe oryzae.</title>
        <authorList>
            <person name="Xue M."/>
            <person name="Yang J."/>
            <person name="Li Z."/>
            <person name="Hu S."/>
            <person name="Yao N."/>
            <person name="Dean R.A."/>
            <person name="Zhao W."/>
            <person name="Shen M."/>
            <person name="Zhang H."/>
            <person name="Li C."/>
            <person name="Liu L."/>
            <person name="Cao L."/>
            <person name="Xu X."/>
            <person name="Xing Y."/>
            <person name="Hsiang T."/>
            <person name="Zhang Z."/>
            <person name="Xu J.R."/>
            <person name="Peng Y.L."/>
        </authorList>
    </citation>
    <scope>NUCLEOTIDE SEQUENCE</scope>
    <source>
        <strain evidence="1">Y34</strain>
    </source>
</reference>